<evidence type="ECO:0000256" key="2">
    <source>
        <dbReference type="ARBA" id="ARBA00022490"/>
    </source>
</evidence>
<dbReference type="HAMAP" id="MF_01815">
    <property type="entry name" value="FabH"/>
    <property type="match status" value="1"/>
</dbReference>
<gene>
    <name evidence="10" type="primary">fabH</name>
    <name evidence="13" type="ORF">IAC29_04250</name>
</gene>
<evidence type="ECO:0000259" key="12">
    <source>
        <dbReference type="Pfam" id="PF08545"/>
    </source>
</evidence>
<dbReference type="NCBIfam" id="TIGR00747">
    <property type="entry name" value="fabH"/>
    <property type="match status" value="1"/>
</dbReference>
<dbReference type="GO" id="GO:0006633">
    <property type="term" value="P:fatty acid biosynthetic process"/>
    <property type="evidence" value="ECO:0007669"/>
    <property type="project" value="UniProtKB-UniRule"/>
</dbReference>
<sequence length="326" mass="35187">MGAIINSIGVYCPQRVADNSFFEQYLDTSDTWIRERTGIEKRHFTSEDEYTSDLCIGAARNLQERYGKDLRDVDFVIVATMTPDHTVPNTASRVQAGLGIHSAGALDISSACSGFCYGLILAKGLIAAGTHRKILVFGADTMSKVVDFSDRNTCILFGDAAGVVLVENSEDNGIFAPVTGTEGDKGKEIYLTGNQTDIDGAQVEADGRFHQNGQAVYKWALGTLTRELPRVVRENGFELSEISCFLPHSANYRMLEAAFKIMGIPMEKCSESVRKYANTSAASIPLAWNEALENGKIGEGDILALLGFGGGLTYAGLCVRNDIAAA</sequence>
<evidence type="ECO:0000256" key="4">
    <source>
        <dbReference type="ARBA" id="ARBA00022679"/>
    </source>
</evidence>
<dbReference type="Pfam" id="PF08541">
    <property type="entry name" value="ACP_syn_III_C"/>
    <property type="match status" value="1"/>
</dbReference>
<feature type="active site" evidence="10">
    <location>
        <position position="278"/>
    </location>
</feature>
<evidence type="ECO:0000256" key="7">
    <source>
        <dbReference type="ARBA" id="ARBA00023160"/>
    </source>
</evidence>
<keyword evidence="6 10" id="KW-0443">Lipid metabolism</keyword>
<dbReference type="EMBL" id="JADIMQ010000060">
    <property type="protein sequence ID" value="MBO8448465.1"/>
    <property type="molecule type" value="Genomic_DNA"/>
</dbReference>
<evidence type="ECO:0000259" key="11">
    <source>
        <dbReference type="Pfam" id="PF08541"/>
    </source>
</evidence>
<dbReference type="Gene3D" id="3.40.47.10">
    <property type="match status" value="1"/>
</dbReference>
<keyword evidence="4 10" id="KW-0808">Transferase</keyword>
<protein>
    <recommendedName>
        <fullName evidence="10">Beta-ketoacyl-[acyl-carrier-protein] synthase III</fullName>
        <shortName evidence="10">Beta-ketoacyl-ACP synthase III</shortName>
        <shortName evidence="10">KAS III</shortName>
        <ecNumber evidence="10">2.3.1.180</ecNumber>
    </recommendedName>
    <alternativeName>
        <fullName evidence="10">3-oxoacyl-[acyl-carrier-protein] synthase 3</fullName>
    </alternativeName>
    <alternativeName>
        <fullName evidence="10">3-oxoacyl-[acyl-carrier-protein] synthase III</fullName>
    </alternativeName>
</protein>
<evidence type="ECO:0000256" key="3">
    <source>
        <dbReference type="ARBA" id="ARBA00022516"/>
    </source>
</evidence>
<comment type="subcellular location">
    <subcellularLocation>
        <location evidence="10">Cytoplasm</location>
    </subcellularLocation>
</comment>
<dbReference type="PANTHER" id="PTHR34069">
    <property type="entry name" value="3-OXOACYL-[ACYL-CARRIER-PROTEIN] SYNTHASE 3"/>
    <property type="match status" value="1"/>
</dbReference>
<dbReference type="InterPro" id="IPR013747">
    <property type="entry name" value="ACP_syn_III_C"/>
</dbReference>
<keyword evidence="3 10" id="KW-0444">Lipid biosynthesis</keyword>
<proteinExistence type="inferred from homology"/>
<evidence type="ECO:0000256" key="6">
    <source>
        <dbReference type="ARBA" id="ARBA00023098"/>
    </source>
</evidence>
<dbReference type="EC" id="2.3.1.180" evidence="10"/>
<comment type="domain">
    <text evidence="10">The last Arg residue of the ACP-binding site is essential for the weak association between ACP/AcpP and FabH.</text>
</comment>
<dbReference type="NCBIfam" id="NF006829">
    <property type="entry name" value="PRK09352.1"/>
    <property type="match status" value="1"/>
</dbReference>
<evidence type="ECO:0000256" key="5">
    <source>
        <dbReference type="ARBA" id="ARBA00022832"/>
    </source>
</evidence>
<keyword evidence="8 10" id="KW-0511">Multifunctional enzyme</keyword>
<dbReference type="SUPFAM" id="SSF53901">
    <property type="entry name" value="Thiolase-like"/>
    <property type="match status" value="1"/>
</dbReference>
<dbReference type="Proteomes" id="UP000810252">
    <property type="component" value="Unassembled WGS sequence"/>
</dbReference>
<comment type="catalytic activity">
    <reaction evidence="10">
        <text>malonyl-[ACP] + acetyl-CoA + H(+) = 3-oxobutanoyl-[ACP] + CO2 + CoA</text>
        <dbReference type="Rhea" id="RHEA:12080"/>
        <dbReference type="Rhea" id="RHEA-COMP:9623"/>
        <dbReference type="Rhea" id="RHEA-COMP:9625"/>
        <dbReference type="ChEBI" id="CHEBI:15378"/>
        <dbReference type="ChEBI" id="CHEBI:16526"/>
        <dbReference type="ChEBI" id="CHEBI:57287"/>
        <dbReference type="ChEBI" id="CHEBI:57288"/>
        <dbReference type="ChEBI" id="CHEBI:78449"/>
        <dbReference type="ChEBI" id="CHEBI:78450"/>
        <dbReference type="EC" id="2.3.1.180"/>
    </reaction>
</comment>
<dbReference type="CDD" id="cd00830">
    <property type="entry name" value="KAS_III"/>
    <property type="match status" value="1"/>
</dbReference>
<comment type="subunit">
    <text evidence="10">Homodimer.</text>
</comment>
<dbReference type="PANTHER" id="PTHR34069:SF2">
    <property type="entry name" value="BETA-KETOACYL-[ACYL-CARRIER-PROTEIN] SYNTHASE III"/>
    <property type="match status" value="1"/>
</dbReference>
<dbReference type="GO" id="GO:0044550">
    <property type="term" value="P:secondary metabolite biosynthetic process"/>
    <property type="evidence" value="ECO:0007669"/>
    <property type="project" value="TreeGrafter"/>
</dbReference>
<reference evidence="13" key="1">
    <citation type="submission" date="2020-10" db="EMBL/GenBank/DDBJ databases">
        <authorList>
            <person name="Gilroy R."/>
        </authorList>
    </citation>
    <scope>NUCLEOTIDE SEQUENCE</scope>
    <source>
        <strain evidence="13">20514</strain>
    </source>
</reference>
<keyword evidence="2 10" id="KW-0963">Cytoplasm</keyword>
<evidence type="ECO:0000313" key="13">
    <source>
        <dbReference type="EMBL" id="MBO8448465.1"/>
    </source>
</evidence>
<feature type="region of interest" description="ACP-binding" evidence="10">
    <location>
        <begin position="249"/>
        <end position="253"/>
    </location>
</feature>
<keyword evidence="9 10" id="KW-0012">Acyltransferase</keyword>
<evidence type="ECO:0000256" key="8">
    <source>
        <dbReference type="ARBA" id="ARBA00023268"/>
    </source>
</evidence>
<name>A0A9D9EK84_9BACT</name>
<comment type="similarity">
    <text evidence="1 10">Belongs to the thiolase-like superfamily. FabH family.</text>
</comment>
<dbReference type="AlphaFoldDB" id="A0A9D9EK84"/>
<dbReference type="GO" id="GO:0005737">
    <property type="term" value="C:cytoplasm"/>
    <property type="evidence" value="ECO:0007669"/>
    <property type="project" value="UniProtKB-SubCell"/>
</dbReference>
<reference evidence="13" key="2">
    <citation type="journal article" date="2021" name="PeerJ">
        <title>Extensive microbial diversity within the chicken gut microbiome revealed by metagenomics and culture.</title>
        <authorList>
            <person name="Gilroy R."/>
            <person name="Ravi A."/>
            <person name="Getino M."/>
            <person name="Pursley I."/>
            <person name="Horton D.L."/>
            <person name="Alikhan N.F."/>
            <person name="Baker D."/>
            <person name="Gharbi K."/>
            <person name="Hall N."/>
            <person name="Watson M."/>
            <person name="Adriaenssens E.M."/>
            <person name="Foster-Nyarko E."/>
            <person name="Jarju S."/>
            <person name="Secka A."/>
            <person name="Antonio M."/>
            <person name="Oren A."/>
            <person name="Chaudhuri R.R."/>
            <person name="La Ragione R."/>
            <person name="Hildebrand F."/>
            <person name="Pallen M.J."/>
        </authorList>
    </citation>
    <scope>NUCLEOTIDE SEQUENCE</scope>
    <source>
        <strain evidence="13">20514</strain>
    </source>
</reference>
<feature type="active site" evidence="10">
    <location>
        <position position="112"/>
    </location>
</feature>
<feature type="active site" evidence="10">
    <location>
        <position position="248"/>
    </location>
</feature>
<organism evidence="13 14">
    <name type="scientific">Candidatus Cryptobacteroides merdigallinarum</name>
    <dbReference type="NCBI Taxonomy" id="2840770"/>
    <lineage>
        <taxon>Bacteria</taxon>
        <taxon>Pseudomonadati</taxon>
        <taxon>Bacteroidota</taxon>
        <taxon>Bacteroidia</taxon>
        <taxon>Bacteroidales</taxon>
        <taxon>Candidatus Cryptobacteroides</taxon>
    </lineage>
</organism>
<evidence type="ECO:0000256" key="9">
    <source>
        <dbReference type="ARBA" id="ARBA00023315"/>
    </source>
</evidence>
<accession>A0A9D9EK84</accession>
<feature type="domain" description="Beta-ketoacyl-[acyl-carrier-protein] synthase III C-terminal" evidence="11">
    <location>
        <begin position="233"/>
        <end position="320"/>
    </location>
</feature>
<evidence type="ECO:0000313" key="14">
    <source>
        <dbReference type="Proteomes" id="UP000810252"/>
    </source>
</evidence>
<dbReference type="InterPro" id="IPR016039">
    <property type="entry name" value="Thiolase-like"/>
</dbReference>
<evidence type="ECO:0000256" key="1">
    <source>
        <dbReference type="ARBA" id="ARBA00008642"/>
    </source>
</evidence>
<dbReference type="InterPro" id="IPR004655">
    <property type="entry name" value="FabH"/>
</dbReference>
<dbReference type="GO" id="GO:0033818">
    <property type="term" value="F:beta-ketoacyl-acyl-carrier-protein synthase III activity"/>
    <property type="evidence" value="ECO:0007669"/>
    <property type="project" value="UniProtKB-UniRule"/>
</dbReference>
<comment type="function">
    <text evidence="10">Catalyzes the condensation reaction of fatty acid synthesis by the addition to an acyl acceptor of two carbons from malonyl-ACP. Catalyzes the first condensation reaction which initiates fatty acid synthesis and may therefore play a role in governing the total rate of fatty acid production. Possesses both acetoacetyl-ACP synthase and acetyl transacylase activities. Its substrate specificity determines the biosynthesis of branched-chain and/or straight-chain of fatty acids.</text>
</comment>
<comment type="pathway">
    <text evidence="10">Lipid metabolism; fatty acid biosynthesis.</text>
</comment>
<keyword evidence="5 10" id="KW-0276">Fatty acid metabolism</keyword>
<keyword evidence="7 10" id="KW-0275">Fatty acid biosynthesis</keyword>
<dbReference type="Pfam" id="PF08545">
    <property type="entry name" value="ACP_syn_III"/>
    <property type="match status" value="1"/>
</dbReference>
<feature type="domain" description="Beta-ketoacyl-[acyl-carrier-protein] synthase III N-terminal" evidence="12">
    <location>
        <begin position="106"/>
        <end position="183"/>
    </location>
</feature>
<comment type="caution">
    <text evidence="13">The sequence shown here is derived from an EMBL/GenBank/DDBJ whole genome shotgun (WGS) entry which is preliminary data.</text>
</comment>
<dbReference type="InterPro" id="IPR013751">
    <property type="entry name" value="ACP_syn_III_N"/>
</dbReference>
<evidence type="ECO:0000256" key="10">
    <source>
        <dbReference type="HAMAP-Rule" id="MF_01815"/>
    </source>
</evidence>
<dbReference type="GO" id="GO:0004315">
    <property type="term" value="F:3-oxoacyl-[acyl-carrier-protein] synthase activity"/>
    <property type="evidence" value="ECO:0007669"/>
    <property type="project" value="InterPro"/>
</dbReference>